<dbReference type="PROSITE" id="PS50002">
    <property type="entry name" value="SH3"/>
    <property type="match status" value="1"/>
</dbReference>
<evidence type="ECO:0000256" key="8">
    <source>
        <dbReference type="ARBA" id="ARBA00023136"/>
    </source>
</evidence>
<dbReference type="InterPro" id="IPR035522">
    <property type="entry name" value="Sho1_SH3"/>
</dbReference>
<keyword evidence="7" id="KW-0346">Stress response</keyword>
<feature type="transmembrane region" description="Helical" evidence="10">
    <location>
        <begin position="103"/>
        <end position="125"/>
    </location>
</feature>
<dbReference type="Proteomes" id="UP000193920">
    <property type="component" value="Unassembled WGS sequence"/>
</dbReference>
<feature type="domain" description="SH3" evidence="11">
    <location>
        <begin position="181"/>
        <end position="240"/>
    </location>
</feature>
<dbReference type="SMART" id="SM00326">
    <property type="entry name" value="SH3"/>
    <property type="match status" value="1"/>
</dbReference>
<evidence type="ECO:0000256" key="10">
    <source>
        <dbReference type="SAM" id="Phobius"/>
    </source>
</evidence>
<comment type="similarity">
    <text evidence="2">Belongs to the SHO1 family.</text>
</comment>
<keyword evidence="13" id="KW-1185">Reference proteome</keyword>
<comment type="subcellular location">
    <subcellularLocation>
        <location evidence="1">Cell membrane</location>
        <topology evidence="1">Multi-pass membrane protein</topology>
    </subcellularLocation>
</comment>
<organism evidence="12 13">
    <name type="scientific">Neocallimastix californiae</name>
    <dbReference type="NCBI Taxonomy" id="1754190"/>
    <lineage>
        <taxon>Eukaryota</taxon>
        <taxon>Fungi</taxon>
        <taxon>Fungi incertae sedis</taxon>
        <taxon>Chytridiomycota</taxon>
        <taxon>Chytridiomycota incertae sedis</taxon>
        <taxon>Neocallimastigomycetes</taxon>
        <taxon>Neocallimastigales</taxon>
        <taxon>Neocallimastigaceae</taxon>
        <taxon>Neocallimastix</taxon>
    </lineage>
</organism>
<feature type="transmembrane region" description="Helical" evidence="10">
    <location>
        <begin position="78"/>
        <end position="97"/>
    </location>
</feature>
<evidence type="ECO:0000259" key="11">
    <source>
        <dbReference type="PROSITE" id="PS50002"/>
    </source>
</evidence>
<keyword evidence="5 10" id="KW-0812">Transmembrane</keyword>
<dbReference type="SUPFAM" id="SSF50044">
    <property type="entry name" value="SH3-domain"/>
    <property type="match status" value="1"/>
</dbReference>
<accession>A0A1Y2CYX0</accession>
<dbReference type="GO" id="GO:0005886">
    <property type="term" value="C:plasma membrane"/>
    <property type="evidence" value="ECO:0007669"/>
    <property type="project" value="UniProtKB-SubCell"/>
</dbReference>
<dbReference type="InterPro" id="IPR001452">
    <property type="entry name" value="SH3_domain"/>
</dbReference>
<evidence type="ECO:0000256" key="4">
    <source>
        <dbReference type="ARBA" id="ARBA00022475"/>
    </source>
</evidence>
<feature type="transmembrane region" description="Helical" evidence="10">
    <location>
        <begin position="12"/>
        <end position="35"/>
    </location>
</feature>
<evidence type="ECO:0000313" key="12">
    <source>
        <dbReference type="EMBL" id="ORY52210.1"/>
    </source>
</evidence>
<evidence type="ECO:0000256" key="9">
    <source>
        <dbReference type="PROSITE-ProRule" id="PRU00192"/>
    </source>
</evidence>
<keyword evidence="8 10" id="KW-0472">Membrane</keyword>
<dbReference type="Gene3D" id="2.30.30.40">
    <property type="entry name" value="SH3 Domains"/>
    <property type="match status" value="1"/>
</dbReference>
<evidence type="ECO:0000256" key="1">
    <source>
        <dbReference type="ARBA" id="ARBA00004651"/>
    </source>
</evidence>
<dbReference type="CDD" id="cd11855">
    <property type="entry name" value="SH3_Sho1p"/>
    <property type="match status" value="1"/>
</dbReference>
<gene>
    <name evidence="12" type="ORF">LY90DRAFT_508189</name>
</gene>
<name>A0A1Y2CYX0_9FUNG</name>
<dbReference type="OrthoDB" id="5983572at2759"/>
<dbReference type="STRING" id="1754190.A0A1Y2CYX0"/>
<keyword evidence="6 10" id="KW-1133">Transmembrane helix</keyword>
<evidence type="ECO:0000256" key="7">
    <source>
        <dbReference type="ARBA" id="ARBA00023016"/>
    </source>
</evidence>
<evidence type="ECO:0000313" key="13">
    <source>
        <dbReference type="Proteomes" id="UP000193920"/>
    </source>
</evidence>
<evidence type="ECO:0000256" key="2">
    <source>
        <dbReference type="ARBA" id="ARBA00009739"/>
    </source>
</evidence>
<feature type="transmembrane region" description="Helical" evidence="10">
    <location>
        <begin position="47"/>
        <end position="66"/>
    </location>
</feature>
<evidence type="ECO:0000256" key="6">
    <source>
        <dbReference type="ARBA" id="ARBA00022989"/>
    </source>
</evidence>
<dbReference type="PRINTS" id="PR00452">
    <property type="entry name" value="SH3DOMAIN"/>
</dbReference>
<comment type="caution">
    <text evidence="12">The sequence shown here is derived from an EMBL/GenBank/DDBJ whole genome shotgun (WGS) entry which is preliminary data.</text>
</comment>
<evidence type="ECO:0000256" key="5">
    <source>
        <dbReference type="ARBA" id="ARBA00022692"/>
    </source>
</evidence>
<dbReference type="InterPro" id="IPR036028">
    <property type="entry name" value="SH3-like_dom_sf"/>
</dbReference>
<protein>
    <recommendedName>
        <fullName evidence="11">SH3 domain-containing protein</fullName>
    </recommendedName>
</protein>
<dbReference type="AlphaFoldDB" id="A0A1Y2CYX0"/>
<keyword evidence="3 9" id="KW-0728">SH3 domain</keyword>
<reference evidence="12 13" key="1">
    <citation type="submission" date="2016-08" db="EMBL/GenBank/DDBJ databases">
        <title>A Parts List for Fungal Cellulosomes Revealed by Comparative Genomics.</title>
        <authorList>
            <consortium name="DOE Joint Genome Institute"/>
            <person name="Haitjema C.H."/>
            <person name="Gilmore S.P."/>
            <person name="Henske J.K."/>
            <person name="Solomon K.V."/>
            <person name="De Groot R."/>
            <person name="Kuo A."/>
            <person name="Mondo S.J."/>
            <person name="Salamov A.A."/>
            <person name="Labutti K."/>
            <person name="Zhao Z."/>
            <person name="Chiniquy J."/>
            <person name="Barry K."/>
            <person name="Brewer H.M."/>
            <person name="Purvine S.O."/>
            <person name="Wright A.T."/>
            <person name="Boxma B."/>
            <person name="Van Alen T."/>
            <person name="Hackstein J.H."/>
            <person name="Baker S.E."/>
            <person name="Grigoriev I.V."/>
            <person name="O'Malley M.A."/>
        </authorList>
    </citation>
    <scope>NUCLEOTIDE SEQUENCE [LARGE SCALE GENOMIC DNA]</scope>
    <source>
        <strain evidence="12 13">G1</strain>
    </source>
</reference>
<sequence length="240" mass="27056">MLIDNKGVSTIISNLTLVISFCFFVIGWLISFISLIVFGGRNFNKTWHWWLIINGLISVCIVFIIIERNLIQGYRFALMTYLGICISWSIGVVNELLHYDYSAANAVGVGQLLISVTYFIWILYFGCEKDTTVGKLTNSNGILRNVQTTNKNPNNSYNLQSVNNENSIQNEPSNSIIANQSTNLRAEALFDYSANKEDPNEISFSQGEIMDILDNNGRWWQARKADGTIGIVPSNFFKVV</sequence>
<keyword evidence="4" id="KW-1003">Cell membrane</keyword>
<proteinExistence type="inferred from homology"/>
<dbReference type="EMBL" id="MCOG01000093">
    <property type="protein sequence ID" value="ORY52210.1"/>
    <property type="molecule type" value="Genomic_DNA"/>
</dbReference>
<evidence type="ECO:0000256" key="3">
    <source>
        <dbReference type="ARBA" id="ARBA00022443"/>
    </source>
</evidence>
<dbReference type="Pfam" id="PF00018">
    <property type="entry name" value="SH3_1"/>
    <property type="match status" value="1"/>
</dbReference>